<dbReference type="EMBL" id="BAABAJ010000060">
    <property type="protein sequence ID" value="GAA3946378.1"/>
    <property type="molecule type" value="Genomic_DNA"/>
</dbReference>
<accession>A0ABP7NGV8</accession>
<comment type="caution">
    <text evidence="2">The sequence shown here is derived from an EMBL/GenBank/DDBJ whole genome shotgun (WGS) entry which is preliminary data.</text>
</comment>
<dbReference type="Proteomes" id="UP001501000">
    <property type="component" value="Unassembled WGS sequence"/>
</dbReference>
<evidence type="ECO:0000313" key="2">
    <source>
        <dbReference type="EMBL" id="GAA3946378.1"/>
    </source>
</evidence>
<organism evidence="2 3">
    <name type="scientific">Streptomyces gulbargensis</name>
    <dbReference type="NCBI Taxonomy" id="364901"/>
    <lineage>
        <taxon>Bacteria</taxon>
        <taxon>Bacillati</taxon>
        <taxon>Actinomycetota</taxon>
        <taxon>Actinomycetes</taxon>
        <taxon>Kitasatosporales</taxon>
        <taxon>Streptomycetaceae</taxon>
        <taxon>Streptomyces</taxon>
    </lineage>
</organism>
<proteinExistence type="predicted"/>
<evidence type="ECO:0000313" key="3">
    <source>
        <dbReference type="Proteomes" id="UP001501000"/>
    </source>
</evidence>
<reference evidence="3" key="1">
    <citation type="journal article" date="2019" name="Int. J. Syst. Evol. Microbiol.">
        <title>The Global Catalogue of Microorganisms (GCM) 10K type strain sequencing project: providing services to taxonomists for standard genome sequencing and annotation.</title>
        <authorList>
            <consortium name="The Broad Institute Genomics Platform"/>
            <consortium name="The Broad Institute Genome Sequencing Center for Infectious Disease"/>
            <person name="Wu L."/>
            <person name="Ma J."/>
        </authorList>
    </citation>
    <scope>NUCLEOTIDE SEQUENCE [LARGE SCALE GENOMIC DNA]</scope>
    <source>
        <strain evidence="3">JCM 16956</strain>
    </source>
</reference>
<protein>
    <recommendedName>
        <fullName evidence="4">Transposase IS4-like domain-containing protein</fullName>
    </recommendedName>
</protein>
<evidence type="ECO:0008006" key="4">
    <source>
        <dbReference type="Google" id="ProtNLM"/>
    </source>
</evidence>
<evidence type="ECO:0000256" key="1">
    <source>
        <dbReference type="SAM" id="MobiDB-lite"/>
    </source>
</evidence>
<gene>
    <name evidence="2" type="ORF">GCM10022244_61550</name>
</gene>
<feature type="region of interest" description="Disordered" evidence="1">
    <location>
        <begin position="50"/>
        <end position="70"/>
    </location>
</feature>
<sequence>MLILDGTLGPTRDHQLAEQPKNHRYSTNHQVVIDSDTRLVVVVGRSLPNNRNDCKAWRSRGRRTPSAPPR</sequence>
<keyword evidence="3" id="KW-1185">Reference proteome</keyword>
<feature type="region of interest" description="Disordered" evidence="1">
    <location>
        <begin position="1"/>
        <end position="25"/>
    </location>
</feature>
<name>A0ABP7NGV8_9ACTN</name>